<accession>A0A166AQL3</accession>
<gene>
    <name evidence="2" type="ORF">DCAR_0311823</name>
</gene>
<dbReference type="PANTHER" id="PTHR34835">
    <property type="entry name" value="OS07G0283600 PROTEIN-RELATED"/>
    <property type="match status" value="1"/>
</dbReference>
<reference evidence="2" key="1">
    <citation type="journal article" date="2016" name="Nat. Genet.">
        <title>A high-quality carrot genome assembly provides new insights into carotenoid accumulation and asterid genome evolution.</title>
        <authorList>
            <person name="Iorizzo M."/>
            <person name="Ellison S."/>
            <person name="Senalik D."/>
            <person name="Zeng P."/>
            <person name="Satapoomin P."/>
            <person name="Huang J."/>
            <person name="Bowman M."/>
            <person name="Iovene M."/>
            <person name="Sanseverino W."/>
            <person name="Cavagnaro P."/>
            <person name="Yildiz M."/>
            <person name="Macko-Podgorni A."/>
            <person name="Moranska E."/>
            <person name="Grzebelus E."/>
            <person name="Grzebelus D."/>
            <person name="Ashrafi H."/>
            <person name="Zheng Z."/>
            <person name="Cheng S."/>
            <person name="Spooner D."/>
            <person name="Van Deynze A."/>
            <person name="Simon P."/>
        </authorList>
    </citation>
    <scope>NUCLEOTIDE SEQUENCE</scope>
    <source>
        <tissue evidence="2">Leaf</tissue>
    </source>
</reference>
<dbReference type="Proteomes" id="UP000077755">
    <property type="component" value="Chromosome 3"/>
</dbReference>
<keyword evidence="3" id="KW-1185">Reference proteome</keyword>
<reference evidence="2" key="2">
    <citation type="submission" date="2022-03" db="EMBL/GenBank/DDBJ databases">
        <title>Draft title - Genomic analysis of global carrot germplasm unveils the trajectory of domestication and the origin of high carotenoid orange carrot.</title>
        <authorList>
            <person name="Iorizzo M."/>
            <person name="Ellison S."/>
            <person name="Senalik D."/>
            <person name="Macko-Podgorni A."/>
            <person name="Grzebelus D."/>
            <person name="Bostan H."/>
            <person name="Rolling W."/>
            <person name="Curaba J."/>
            <person name="Simon P."/>
        </authorList>
    </citation>
    <scope>NUCLEOTIDE SEQUENCE</scope>
    <source>
        <tissue evidence="2">Leaf</tissue>
    </source>
</reference>
<dbReference type="AlphaFoldDB" id="A0A166AQL3"/>
<dbReference type="Gramene" id="KZN01640">
    <property type="protein sequence ID" value="KZN01640"/>
    <property type="gene ID" value="DCAR_010394"/>
</dbReference>
<evidence type="ECO:0000313" key="2">
    <source>
        <dbReference type="EMBL" id="WOG92551.1"/>
    </source>
</evidence>
<evidence type="ECO:0000313" key="3">
    <source>
        <dbReference type="Proteomes" id="UP000077755"/>
    </source>
</evidence>
<dbReference type="EMBL" id="CP093345">
    <property type="protein sequence ID" value="WOG92551.1"/>
    <property type="molecule type" value="Genomic_DNA"/>
</dbReference>
<feature type="region of interest" description="Disordered" evidence="1">
    <location>
        <begin position="103"/>
        <end position="124"/>
    </location>
</feature>
<feature type="region of interest" description="Disordered" evidence="1">
    <location>
        <begin position="148"/>
        <end position="177"/>
    </location>
</feature>
<name>A0A166AQL3_DAUCS</name>
<sequence length="543" mass="61233">MLCIFLAHSRRRSSRLIASPWVHNWPKKPPAFVTIDDDGESCRTPGIVSGGTLLRKKVRGSVFGKSHAEGSTSTRMEIHTPRLEANRMMTRDQLEDDDAFVTSREQFSNSGRKETGKSGRNMGSYVLPRKARGQMASSGKKMQSQVTTHRHDAAHRQKSKVGSSTAKISEPDPTVDLSCSVKKSSAIKVSNCSNNSSSSALTAQHKPVVINPRDKRTNTLQEHHSKTRKRAVKAISRRAHLAVRATTPKRDQANQRRSYEGYIQKKFSPRILADVMRNLSEAQAQWVKSAGFGSLLGFRMEIYTHRLAYRIADAFCSRTCELRLKAGTVVVTESLVNKILGLPQGSLDIELQEGKVGKTTWDEQYRSTSISPGKVRDMLKISKSVDYNFKMNFLILVYNFFIEANQNMYISRRLLSFGGNIDECGRYNWCKLLIDKLRTTHEFWSEGKAWRNFAGPLAFLIFCYVTCLETPNLVRPTLTYPTYLCWTETMLRERQNRESSEDTFGVGSIVILDDELEAADKSPIPQGIDGAANQMHCERASRD</sequence>
<dbReference type="PANTHER" id="PTHR34835:SF90">
    <property type="entry name" value="AMINOTRANSFERASE-LIKE PLANT MOBILE DOMAIN-CONTAINING PROTEIN"/>
    <property type="match status" value="1"/>
</dbReference>
<evidence type="ECO:0000256" key="1">
    <source>
        <dbReference type="SAM" id="MobiDB-lite"/>
    </source>
</evidence>
<protein>
    <submittedName>
        <fullName evidence="2">Uncharacterized protein</fullName>
    </submittedName>
</protein>
<proteinExistence type="predicted"/>
<organism evidence="2 3">
    <name type="scientific">Daucus carota subsp. sativus</name>
    <name type="common">Carrot</name>
    <dbReference type="NCBI Taxonomy" id="79200"/>
    <lineage>
        <taxon>Eukaryota</taxon>
        <taxon>Viridiplantae</taxon>
        <taxon>Streptophyta</taxon>
        <taxon>Embryophyta</taxon>
        <taxon>Tracheophyta</taxon>
        <taxon>Spermatophyta</taxon>
        <taxon>Magnoliopsida</taxon>
        <taxon>eudicotyledons</taxon>
        <taxon>Gunneridae</taxon>
        <taxon>Pentapetalae</taxon>
        <taxon>asterids</taxon>
        <taxon>campanulids</taxon>
        <taxon>Apiales</taxon>
        <taxon>Apiaceae</taxon>
        <taxon>Apioideae</taxon>
        <taxon>Scandiceae</taxon>
        <taxon>Daucinae</taxon>
        <taxon>Daucus</taxon>
        <taxon>Daucus sect. Daucus</taxon>
    </lineage>
</organism>